<organism evidence="1 2">
    <name type="scientific">Persea americana</name>
    <name type="common">Avocado</name>
    <dbReference type="NCBI Taxonomy" id="3435"/>
    <lineage>
        <taxon>Eukaryota</taxon>
        <taxon>Viridiplantae</taxon>
        <taxon>Streptophyta</taxon>
        <taxon>Embryophyta</taxon>
        <taxon>Tracheophyta</taxon>
        <taxon>Spermatophyta</taxon>
        <taxon>Magnoliopsida</taxon>
        <taxon>Magnoliidae</taxon>
        <taxon>Laurales</taxon>
        <taxon>Lauraceae</taxon>
        <taxon>Persea</taxon>
    </lineage>
</organism>
<proteinExistence type="predicted"/>
<gene>
    <name evidence="1" type="ORF">MRB53_034475</name>
</gene>
<protein>
    <submittedName>
        <fullName evidence="1">Uncharacterized protein</fullName>
    </submittedName>
</protein>
<dbReference type="Proteomes" id="UP001234297">
    <property type="component" value="Chromosome 12"/>
</dbReference>
<keyword evidence="2" id="KW-1185">Reference proteome</keyword>
<reference evidence="1 2" key="1">
    <citation type="journal article" date="2022" name="Hortic Res">
        <title>A haplotype resolved chromosomal level avocado genome allows analysis of novel avocado genes.</title>
        <authorList>
            <person name="Nath O."/>
            <person name="Fletcher S.J."/>
            <person name="Hayward A."/>
            <person name="Shaw L.M."/>
            <person name="Masouleh A.K."/>
            <person name="Furtado A."/>
            <person name="Henry R.J."/>
            <person name="Mitter N."/>
        </authorList>
    </citation>
    <scope>NUCLEOTIDE SEQUENCE [LARGE SCALE GENOMIC DNA]</scope>
    <source>
        <strain evidence="2">cv. Hass</strain>
    </source>
</reference>
<evidence type="ECO:0000313" key="1">
    <source>
        <dbReference type="EMBL" id="KAJ8615103.1"/>
    </source>
</evidence>
<comment type="caution">
    <text evidence="1">The sequence shown here is derived from an EMBL/GenBank/DDBJ whole genome shotgun (WGS) entry which is preliminary data.</text>
</comment>
<dbReference type="EMBL" id="CM056820">
    <property type="protein sequence ID" value="KAJ8615103.1"/>
    <property type="molecule type" value="Genomic_DNA"/>
</dbReference>
<evidence type="ECO:0000313" key="2">
    <source>
        <dbReference type="Proteomes" id="UP001234297"/>
    </source>
</evidence>
<name>A0ACC2K2F7_PERAE</name>
<sequence>MRDVLVGMKGARPKQRVPLPRCDSSSFCHHIDCGFKLWTVGVWSVDTDDDNGSGVGTLKLKDYESFCCCGVPHAPERESRERGPHPQHAAHLGRQSPPAVCV</sequence>
<accession>A0ACC2K2F7</accession>